<reference evidence="5 6" key="1">
    <citation type="submission" date="2016-03" db="EMBL/GenBank/DDBJ databases">
        <title>Comparative genomics of Pseudogymnoascus destructans, the fungus causing white-nose syndrome of bats.</title>
        <authorList>
            <person name="Palmer J.M."/>
            <person name="Drees K.P."/>
            <person name="Foster J.T."/>
            <person name="Lindner D.L."/>
        </authorList>
    </citation>
    <scope>NUCLEOTIDE SEQUENCE [LARGE SCALE GENOMIC DNA]</scope>
    <source>
        <strain evidence="5 6">UAMH 10579</strain>
    </source>
</reference>
<keyword evidence="4" id="KW-0732">Signal</keyword>
<feature type="signal peptide" evidence="4">
    <location>
        <begin position="1"/>
        <end position="18"/>
    </location>
</feature>
<protein>
    <recommendedName>
        <fullName evidence="7">Acid phosphatase pho5</fullName>
    </recommendedName>
</protein>
<evidence type="ECO:0000256" key="3">
    <source>
        <dbReference type="SAM" id="Phobius"/>
    </source>
</evidence>
<keyword evidence="3" id="KW-1133">Transmembrane helix</keyword>
<evidence type="ECO:0000256" key="1">
    <source>
        <dbReference type="ARBA" id="ARBA00005375"/>
    </source>
</evidence>
<dbReference type="GeneID" id="28836802"/>
<organism evidence="5 6">
    <name type="scientific">Pseudogymnoascus verrucosus</name>
    <dbReference type="NCBI Taxonomy" id="342668"/>
    <lineage>
        <taxon>Eukaryota</taxon>
        <taxon>Fungi</taxon>
        <taxon>Dikarya</taxon>
        <taxon>Ascomycota</taxon>
        <taxon>Pezizomycotina</taxon>
        <taxon>Leotiomycetes</taxon>
        <taxon>Thelebolales</taxon>
        <taxon>Thelebolaceae</taxon>
        <taxon>Pseudogymnoascus</taxon>
    </lineage>
</organism>
<feature type="region of interest" description="Disordered" evidence="2">
    <location>
        <begin position="410"/>
        <end position="429"/>
    </location>
</feature>
<dbReference type="InterPro" id="IPR000560">
    <property type="entry name" value="His_Pase_clade-2"/>
</dbReference>
<evidence type="ECO:0008006" key="7">
    <source>
        <dbReference type="Google" id="ProtNLM"/>
    </source>
</evidence>
<evidence type="ECO:0000256" key="4">
    <source>
        <dbReference type="SAM" id="SignalP"/>
    </source>
</evidence>
<dbReference type="PANTHER" id="PTHR11567:SF142">
    <property type="entry name" value="PHOSPHOGLYCERATE MUTASE-LIKE PROTEIN"/>
    <property type="match status" value="1"/>
</dbReference>
<dbReference type="GO" id="GO:0016791">
    <property type="term" value="F:phosphatase activity"/>
    <property type="evidence" value="ECO:0007669"/>
    <property type="project" value="TreeGrafter"/>
</dbReference>
<dbReference type="PANTHER" id="PTHR11567">
    <property type="entry name" value="ACID PHOSPHATASE-RELATED"/>
    <property type="match status" value="1"/>
</dbReference>
<sequence length="488" mass="50616">MHAPTSLFLLSLLPFALAADTTLGIYVFHRHGDRTSKAWTPTHLTDLGYTQVHAAGSYFRTKYITDATTGISGIAPSLVNLAQLDVEAPVDTVLQVSAQGFTQGLYPPVGPTLNTQTLANGTKIEAPLDGYQLIPVNLVTSASKPTADSENSPWLQGASGCPAALTSSNEYLTSAEFVALDKKTRAFYAALAPVVASTFDADYLTFKNAYSIYDYINVATINNATIPSSNLLTKEVLSQLRTLADAHEFGLAFNASSPIRAISGATLAAQVLEHLNATIASKGKKKLGIQFGAYGTFLSFFGLAQLPAANNDFTGVVDYASSMTFEMFTSKTVAAGSFPAEEDISVRFMASNGSAAYVGQTAYPLFGQKETVLPYKTFVSEMGKFAIGDQETWCKSCGRTDGACAEFSASSSSTDAGAGASSSDGKSGSGGPISLPVAGVIGALVTLAVVLGLQALVMVAGGLRVVSKKRLGGSGGGGGGGETSQVKV</sequence>
<dbReference type="RefSeq" id="XP_018132584.1">
    <property type="nucleotide sequence ID" value="XM_018272906.2"/>
</dbReference>
<dbReference type="Pfam" id="PF00328">
    <property type="entry name" value="His_Phos_2"/>
    <property type="match status" value="1"/>
</dbReference>
<keyword evidence="3" id="KW-0472">Membrane</keyword>
<name>A0A1B8GSP9_9PEZI</name>
<reference evidence="6" key="2">
    <citation type="journal article" date="2018" name="Nat. Commun.">
        <title>Extreme sensitivity to ultraviolet light in the fungal pathogen causing white-nose syndrome of bats.</title>
        <authorList>
            <person name="Palmer J.M."/>
            <person name="Drees K.P."/>
            <person name="Foster J.T."/>
            <person name="Lindner D.L."/>
        </authorList>
    </citation>
    <scope>NUCLEOTIDE SEQUENCE [LARGE SCALE GENOMIC DNA]</scope>
    <source>
        <strain evidence="6">UAMH 10579</strain>
    </source>
</reference>
<dbReference type="STRING" id="342668.A0A1B8GSP9"/>
<dbReference type="SUPFAM" id="SSF53254">
    <property type="entry name" value="Phosphoglycerate mutase-like"/>
    <property type="match status" value="1"/>
</dbReference>
<dbReference type="Gene3D" id="3.40.50.1240">
    <property type="entry name" value="Phosphoglycerate mutase-like"/>
    <property type="match status" value="1"/>
</dbReference>
<dbReference type="EMBL" id="KV460215">
    <property type="protein sequence ID" value="OBT98851.1"/>
    <property type="molecule type" value="Genomic_DNA"/>
</dbReference>
<evidence type="ECO:0000313" key="5">
    <source>
        <dbReference type="EMBL" id="OBT98851.1"/>
    </source>
</evidence>
<evidence type="ECO:0000256" key="2">
    <source>
        <dbReference type="SAM" id="MobiDB-lite"/>
    </source>
</evidence>
<dbReference type="Proteomes" id="UP000091956">
    <property type="component" value="Unassembled WGS sequence"/>
</dbReference>
<dbReference type="InterPro" id="IPR029033">
    <property type="entry name" value="His_PPase_superfam"/>
</dbReference>
<feature type="chain" id="PRO_5008608962" description="Acid phosphatase pho5" evidence="4">
    <location>
        <begin position="19"/>
        <end position="488"/>
    </location>
</feature>
<feature type="transmembrane region" description="Helical" evidence="3">
    <location>
        <begin position="437"/>
        <end position="460"/>
    </location>
</feature>
<comment type="similarity">
    <text evidence="1">Belongs to the histidine acid phosphatase family.</text>
</comment>
<gene>
    <name evidence="5" type="ORF">VE01_03416</name>
</gene>
<keyword evidence="3" id="KW-0812">Transmembrane</keyword>
<keyword evidence="6" id="KW-1185">Reference proteome</keyword>
<accession>A0A1B8GSP9</accession>
<dbReference type="InterPro" id="IPR050645">
    <property type="entry name" value="Histidine_acid_phosphatase"/>
</dbReference>
<proteinExistence type="inferred from homology"/>
<evidence type="ECO:0000313" key="6">
    <source>
        <dbReference type="Proteomes" id="UP000091956"/>
    </source>
</evidence>
<dbReference type="OrthoDB" id="258392at2759"/>
<dbReference type="AlphaFoldDB" id="A0A1B8GSP9"/>
<feature type="compositionally biased region" description="Low complexity" evidence="2">
    <location>
        <begin position="410"/>
        <end position="426"/>
    </location>
</feature>